<feature type="transmembrane region" description="Helical" evidence="1">
    <location>
        <begin position="70"/>
        <end position="91"/>
    </location>
</feature>
<evidence type="ECO:0000313" key="3">
    <source>
        <dbReference type="Proteomes" id="UP000245627"/>
    </source>
</evidence>
<keyword evidence="3" id="KW-1185">Reference proteome</keyword>
<reference evidence="2 3" key="1">
    <citation type="submission" date="2018-04" db="EMBL/GenBank/DDBJ databases">
        <title>Sphingobacterium cortibacter sp. nov.</title>
        <authorList>
            <person name="Li Y."/>
        </authorList>
    </citation>
    <scope>NUCLEOTIDE SEQUENCE [LARGE SCALE GENOMIC DNA]</scope>
    <source>
        <strain evidence="2 3">2c-3</strain>
    </source>
</reference>
<name>A0A2T8HK33_9SPHI</name>
<feature type="transmembrane region" description="Helical" evidence="1">
    <location>
        <begin position="103"/>
        <end position="121"/>
    </location>
</feature>
<evidence type="ECO:0000313" key="2">
    <source>
        <dbReference type="EMBL" id="PVH25753.1"/>
    </source>
</evidence>
<gene>
    <name evidence="2" type="ORF">DC487_07400</name>
</gene>
<dbReference type="Proteomes" id="UP000245627">
    <property type="component" value="Unassembled WGS sequence"/>
</dbReference>
<keyword evidence="1" id="KW-0812">Transmembrane</keyword>
<feature type="transmembrane region" description="Helical" evidence="1">
    <location>
        <begin position="39"/>
        <end position="58"/>
    </location>
</feature>
<protein>
    <submittedName>
        <fullName evidence="2">Glycine cleavage system protein H</fullName>
    </submittedName>
</protein>
<sequence length="125" mass="14575">MRFILSYSWAFLWSICMLYLMLKSPSNDIPIPLYEGFDKIAHCGSFFLLTALFLYGAVANTKGMARKYLTAFWVLLGTGSFAFFTEFAQYYFTSTRQADWWDIFADAVGIGMALFSYLLFYRKRF</sequence>
<dbReference type="OrthoDB" id="1524985at2"/>
<dbReference type="PANTHER" id="PTHR28008:SF1">
    <property type="entry name" value="DOMAIN PROTEIN, PUTATIVE (AFU_ORTHOLOGUE AFUA_3G10980)-RELATED"/>
    <property type="match status" value="1"/>
</dbReference>
<dbReference type="RefSeq" id="WP_116775323.1">
    <property type="nucleotide sequence ID" value="NZ_QDKG01000002.1"/>
</dbReference>
<organism evidence="2 3">
    <name type="scientific">Sphingobacterium corticibacter</name>
    <dbReference type="NCBI Taxonomy" id="2171749"/>
    <lineage>
        <taxon>Bacteria</taxon>
        <taxon>Pseudomonadati</taxon>
        <taxon>Bacteroidota</taxon>
        <taxon>Sphingobacteriia</taxon>
        <taxon>Sphingobacteriales</taxon>
        <taxon>Sphingobacteriaceae</taxon>
        <taxon>Sphingobacterium</taxon>
    </lineage>
</organism>
<keyword evidence="1" id="KW-1133">Transmembrane helix</keyword>
<keyword evidence="1" id="KW-0472">Membrane</keyword>
<dbReference type="NCBIfam" id="NF037970">
    <property type="entry name" value="vanZ_1"/>
    <property type="match status" value="1"/>
</dbReference>
<dbReference type="AlphaFoldDB" id="A0A2T8HK33"/>
<proteinExistence type="predicted"/>
<feature type="transmembrane region" description="Helical" evidence="1">
    <location>
        <begin position="7"/>
        <end position="24"/>
    </location>
</feature>
<evidence type="ECO:0000256" key="1">
    <source>
        <dbReference type="SAM" id="Phobius"/>
    </source>
</evidence>
<dbReference type="EMBL" id="QDKG01000002">
    <property type="protein sequence ID" value="PVH25753.1"/>
    <property type="molecule type" value="Genomic_DNA"/>
</dbReference>
<comment type="caution">
    <text evidence="2">The sequence shown here is derived from an EMBL/GenBank/DDBJ whole genome shotgun (WGS) entry which is preliminary data.</text>
</comment>
<dbReference type="PANTHER" id="PTHR28008">
    <property type="entry name" value="DOMAIN PROTEIN, PUTATIVE (AFU_ORTHOLOGUE AFUA_3G10980)-RELATED"/>
    <property type="match status" value="1"/>
</dbReference>
<accession>A0A2T8HK33</accession>